<keyword evidence="1" id="KW-0812">Transmembrane</keyword>
<dbReference type="PANTHER" id="PTHR41309:SF2">
    <property type="entry name" value="MEMBRANE PROTEIN"/>
    <property type="match status" value="1"/>
</dbReference>
<protein>
    <submittedName>
        <fullName evidence="2">ABC-2 transporter permease</fullName>
    </submittedName>
</protein>
<feature type="transmembrane region" description="Helical" evidence="1">
    <location>
        <begin position="12"/>
        <end position="32"/>
    </location>
</feature>
<feature type="transmembrane region" description="Helical" evidence="1">
    <location>
        <begin position="38"/>
        <end position="60"/>
    </location>
</feature>
<evidence type="ECO:0000313" key="3">
    <source>
        <dbReference type="Proteomes" id="UP001430755"/>
    </source>
</evidence>
<dbReference type="Pfam" id="PF13346">
    <property type="entry name" value="ABC2_membrane_5"/>
    <property type="match status" value="1"/>
</dbReference>
<comment type="caution">
    <text evidence="2">The sequence shown here is derived from an EMBL/GenBank/DDBJ whole genome shotgun (WGS) entry which is preliminary data.</text>
</comment>
<organism evidence="2 3">
    <name type="scientific">Adlercreutzia faecimuris</name>
    <dbReference type="NCBI Taxonomy" id="2897341"/>
    <lineage>
        <taxon>Bacteria</taxon>
        <taxon>Bacillati</taxon>
        <taxon>Actinomycetota</taxon>
        <taxon>Coriobacteriia</taxon>
        <taxon>Eggerthellales</taxon>
        <taxon>Eggerthellaceae</taxon>
        <taxon>Adlercreutzia</taxon>
    </lineage>
</organism>
<evidence type="ECO:0000256" key="1">
    <source>
        <dbReference type="SAM" id="Phobius"/>
    </source>
</evidence>
<feature type="transmembrane region" description="Helical" evidence="1">
    <location>
        <begin position="204"/>
        <end position="232"/>
    </location>
</feature>
<dbReference type="InterPro" id="IPR025699">
    <property type="entry name" value="ABC2_memb-like"/>
</dbReference>
<feature type="transmembrane region" description="Helical" evidence="1">
    <location>
        <begin position="81"/>
        <end position="114"/>
    </location>
</feature>
<feature type="transmembrane region" description="Helical" evidence="1">
    <location>
        <begin position="134"/>
        <end position="155"/>
    </location>
</feature>
<reference evidence="2" key="1">
    <citation type="submission" date="2021-11" db="EMBL/GenBank/DDBJ databases">
        <title>A Novel Adlercreutzia Species, isolated from a Allomyrina dichotoma larva feces.</title>
        <authorList>
            <person name="Suh M.K."/>
        </authorList>
    </citation>
    <scope>NUCLEOTIDE SEQUENCE</scope>
    <source>
        <strain evidence="2">JBNU-10</strain>
    </source>
</reference>
<feature type="transmembrane region" description="Helical" evidence="1">
    <location>
        <begin position="167"/>
        <end position="184"/>
    </location>
</feature>
<dbReference type="PANTHER" id="PTHR41309">
    <property type="entry name" value="MEMBRANE PROTEIN-RELATED"/>
    <property type="match status" value="1"/>
</dbReference>
<gene>
    <name evidence="2" type="ORF">LPT13_09590</name>
</gene>
<evidence type="ECO:0000313" key="2">
    <source>
        <dbReference type="EMBL" id="MCI2242602.1"/>
    </source>
</evidence>
<keyword evidence="1" id="KW-0472">Membrane</keyword>
<accession>A0ABS9WJU7</accession>
<dbReference type="EMBL" id="JAJMLW010000003">
    <property type="protein sequence ID" value="MCI2242602.1"/>
    <property type="molecule type" value="Genomic_DNA"/>
</dbReference>
<sequence length="237" mass="24392">MKTLVISDLVTMRSALLQLAGICAIVGAFISIATQSFVAASAATAIMIPLMFLFTTSAYDETRDWELFRLTLPVTRRQVVLGRYASILLVALLAVVLASVLGVLLALAAGAVAALAPVPLPEGLVPHEGFVAEIVAGAAVSAVIALVAGAVTLPLIMRFGMTKGARLVPVVIVLLMSLGILLAGDDGPLAGMLTGLEAWLFQGANLALVCVAGVVATLAVYAVSAQVAVGLYERREL</sequence>
<proteinExistence type="predicted"/>
<dbReference type="RefSeq" id="WP_242166025.1">
    <property type="nucleotide sequence ID" value="NZ_JAJMLW010000003.1"/>
</dbReference>
<keyword evidence="1" id="KW-1133">Transmembrane helix</keyword>
<dbReference type="Proteomes" id="UP001430755">
    <property type="component" value="Unassembled WGS sequence"/>
</dbReference>
<name>A0ABS9WJU7_9ACTN</name>
<keyword evidence="3" id="KW-1185">Reference proteome</keyword>